<comment type="similarity">
    <text evidence="9">Belongs to the acetylglutamate kinase family. ArgB subfamily.</text>
</comment>
<dbReference type="GO" id="GO:0004072">
    <property type="term" value="F:aspartate kinase activity"/>
    <property type="evidence" value="ECO:0007669"/>
    <property type="project" value="InterPro"/>
</dbReference>
<accession>A0A0P8WB84</accession>
<evidence type="ECO:0000259" key="10">
    <source>
        <dbReference type="Pfam" id="PF00696"/>
    </source>
</evidence>
<keyword evidence="5 9" id="KW-0547">Nucleotide-binding</keyword>
<evidence type="ECO:0000313" key="11">
    <source>
        <dbReference type="EMBL" id="KPU45881.1"/>
    </source>
</evidence>
<dbReference type="InterPro" id="IPR037528">
    <property type="entry name" value="ArgB"/>
</dbReference>
<evidence type="ECO:0000256" key="9">
    <source>
        <dbReference type="HAMAP-Rule" id="MF_00082"/>
    </source>
</evidence>
<dbReference type="NCBIfam" id="TIGR00761">
    <property type="entry name" value="argB"/>
    <property type="match status" value="1"/>
</dbReference>
<dbReference type="InterPro" id="IPR036393">
    <property type="entry name" value="AceGlu_kinase-like_sf"/>
</dbReference>
<dbReference type="Pfam" id="PF00696">
    <property type="entry name" value="AA_kinase"/>
    <property type="match status" value="1"/>
</dbReference>
<feature type="site" description="Transition state stabilizer" evidence="9">
    <location>
        <position position="16"/>
    </location>
</feature>
<feature type="binding site" evidence="9">
    <location>
        <position position="176"/>
    </location>
    <ligand>
        <name>substrate</name>
    </ligand>
</feature>
<feature type="domain" description="Aspartate/glutamate/uridylate kinase" evidence="10">
    <location>
        <begin position="11"/>
        <end position="258"/>
    </location>
</feature>
<evidence type="ECO:0000256" key="1">
    <source>
        <dbReference type="ARBA" id="ARBA00004828"/>
    </source>
</evidence>
<dbReference type="InterPro" id="IPR018042">
    <property type="entry name" value="Aspartate_kinase_CS"/>
</dbReference>
<dbReference type="PIRSF" id="PIRSF000728">
    <property type="entry name" value="NAGK"/>
    <property type="match status" value="1"/>
</dbReference>
<sequence length="281" mass="29783">MGDKVLNLDGKTVVIKYGGSSMANDGAITDLLKQIVYMQSIGGKVILVHGGGPEISSLMEKLEIKPQFIEGLRVTDAETLNIAKMALIGKINKELVAAINIIGGIAAGFSGIDAKLLLCSKKYISKYENGNVTYIDGGFIGEVKKVNTDFLNLLLSNNIIPVIAPIGIGDEGGSYNINGDDAASAIASAMGADFFALVSDVEGVYKDFNDKNSRIQKMNIEEAEGLIKDGIVKGGMIPKIRCSIDAIKNGVKSVLIISNKAHDSLVKNVVMGEMNGTLIEM</sequence>
<dbReference type="PATRIC" id="fig|36849.3.peg.379"/>
<dbReference type="InterPro" id="IPR004662">
    <property type="entry name" value="AcgluKinase_fam"/>
</dbReference>
<dbReference type="STRING" id="36849.OXPF_03490"/>
<keyword evidence="2 9" id="KW-0055">Arginine biosynthesis</keyword>
<dbReference type="OrthoDB" id="9803155at2"/>
<keyword evidence="12" id="KW-1185">Reference proteome</keyword>
<dbReference type="EC" id="2.7.2.8" evidence="9"/>
<feature type="site" description="Transition state stabilizer" evidence="9">
    <location>
        <position position="239"/>
    </location>
</feature>
<dbReference type="RefSeq" id="WP_054873501.1">
    <property type="nucleotide sequence ID" value="NZ_LKET01000016.1"/>
</dbReference>
<keyword evidence="3 9" id="KW-0028">Amino-acid biosynthesis</keyword>
<dbReference type="PANTHER" id="PTHR23342">
    <property type="entry name" value="N-ACETYLGLUTAMATE SYNTHASE"/>
    <property type="match status" value="1"/>
</dbReference>
<evidence type="ECO:0000256" key="6">
    <source>
        <dbReference type="ARBA" id="ARBA00022777"/>
    </source>
</evidence>
<dbReference type="UniPathway" id="UPA00068">
    <property type="reaction ID" value="UER00107"/>
</dbReference>
<comment type="caution">
    <text evidence="11">The sequence shown here is derived from an EMBL/GenBank/DDBJ whole genome shotgun (WGS) entry which is preliminary data.</text>
</comment>
<evidence type="ECO:0000256" key="4">
    <source>
        <dbReference type="ARBA" id="ARBA00022679"/>
    </source>
</evidence>
<dbReference type="PANTHER" id="PTHR23342:SF0">
    <property type="entry name" value="N-ACETYLGLUTAMATE SYNTHASE, MITOCHONDRIAL"/>
    <property type="match status" value="1"/>
</dbReference>
<dbReference type="EMBL" id="LKET01000016">
    <property type="protein sequence ID" value="KPU45881.1"/>
    <property type="molecule type" value="Genomic_DNA"/>
</dbReference>
<dbReference type="Gene3D" id="3.40.1160.10">
    <property type="entry name" value="Acetylglutamate kinase-like"/>
    <property type="match status" value="1"/>
</dbReference>
<dbReference type="GO" id="GO:0005524">
    <property type="term" value="F:ATP binding"/>
    <property type="evidence" value="ECO:0007669"/>
    <property type="project" value="UniProtKB-UniRule"/>
</dbReference>
<keyword evidence="4 9" id="KW-0808">Transferase</keyword>
<comment type="pathway">
    <text evidence="1 9">Amino-acid biosynthesis; L-arginine biosynthesis; N(2)-acetyl-L-ornithine from L-glutamate: step 2/4.</text>
</comment>
<evidence type="ECO:0000256" key="8">
    <source>
        <dbReference type="ARBA" id="ARBA00048141"/>
    </source>
</evidence>
<evidence type="ECO:0000256" key="7">
    <source>
        <dbReference type="ARBA" id="ARBA00022840"/>
    </source>
</evidence>
<evidence type="ECO:0000256" key="5">
    <source>
        <dbReference type="ARBA" id="ARBA00022741"/>
    </source>
</evidence>
<comment type="subcellular location">
    <subcellularLocation>
        <location evidence="9">Cytoplasm</location>
    </subcellularLocation>
</comment>
<proteinExistence type="inferred from homology"/>
<name>A0A0P8WB84_9CLOT</name>
<feature type="binding site" evidence="9">
    <location>
        <begin position="51"/>
        <end position="52"/>
    </location>
    <ligand>
        <name>substrate</name>
    </ligand>
</feature>
<evidence type="ECO:0000256" key="2">
    <source>
        <dbReference type="ARBA" id="ARBA00022571"/>
    </source>
</evidence>
<evidence type="ECO:0000313" key="12">
    <source>
        <dbReference type="Proteomes" id="UP000050326"/>
    </source>
</evidence>
<keyword evidence="6 9" id="KW-0418">Kinase</keyword>
<protein>
    <recommendedName>
        <fullName evidence="9">Acetylglutamate kinase</fullName>
        <ecNumber evidence="9">2.7.2.8</ecNumber>
    </recommendedName>
    <alternativeName>
        <fullName evidence="9">N-acetyl-L-glutamate 5-phosphotransferase</fullName>
    </alternativeName>
    <alternativeName>
        <fullName evidence="9">NAG kinase</fullName>
        <shortName evidence="9">NAGK</shortName>
    </alternativeName>
</protein>
<dbReference type="PROSITE" id="PS00324">
    <property type="entry name" value="ASPARTOKINASE"/>
    <property type="match status" value="1"/>
</dbReference>
<comment type="catalytic activity">
    <reaction evidence="8 9">
        <text>N-acetyl-L-glutamate + ATP = N-acetyl-L-glutamyl 5-phosphate + ADP</text>
        <dbReference type="Rhea" id="RHEA:14629"/>
        <dbReference type="ChEBI" id="CHEBI:30616"/>
        <dbReference type="ChEBI" id="CHEBI:44337"/>
        <dbReference type="ChEBI" id="CHEBI:57936"/>
        <dbReference type="ChEBI" id="CHEBI:456216"/>
        <dbReference type="EC" id="2.7.2.8"/>
    </reaction>
</comment>
<comment type="function">
    <text evidence="9">Catalyzes the ATP-dependent phosphorylation of N-acetyl-L-glutamate.</text>
</comment>
<dbReference type="GO" id="GO:0005737">
    <property type="term" value="C:cytoplasm"/>
    <property type="evidence" value="ECO:0007669"/>
    <property type="project" value="UniProtKB-SubCell"/>
</dbReference>
<dbReference type="GO" id="GO:0042450">
    <property type="term" value="P:L-arginine biosynthetic process via ornithine"/>
    <property type="evidence" value="ECO:0007669"/>
    <property type="project" value="UniProtKB-UniRule"/>
</dbReference>
<dbReference type="SUPFAM" id="SSF53633">
    <property type="entry name" value="Carbamate kinase-like"/>
    <property type="match status" value="1"/>
</dbReference>
<gene>
    <name evidence="9 11" type="primary">argB</name>
    <name evidence="11" type="ORF">OXPF_03490</name>
</gene>
<dbReference type="Proteomes" id="UP000050326">
    <property type="component" value="Unassembled WGS sequence"/>
</dbReference>
<evidence type="ECO:0000256" key="3">
    <source>
        <dbReference type="ARBA" id="ARBA00022605"/>
    </source>
</evidence>
<keyword evidence="9" id="KW-0963">Cytoplasm</keyword>
<reference evidence="11 12" key="1">
    <citation type="submission" date="2015-09" db="EMBL/GenBank/DDBJ databases">
        <title>Genome sequence of Oxobacter pfennigii DSM 3222.</title>
        <authorList>
            <person name="Poehlein A."/>
            <person name="Bengelsdorf F.R."/>
            <person name="Schiel-Bengelsdorf B."/>
            <person name="Duerre P."/>
            <person name="Daniel R."/>
        </authorList>
    </citation>
    <scope>NUCLEOTIDE SEQUENCE [LARGE SCALE GENOMIC DNA]</scope>
    <source>
        <strain evidence="11 12">DSM 3222</strain>
    </source>
</reference>
<dbReference type="HAMAP" id="MF_00082">
    <property type="entry name" value="ArgB"/>
    <property type="match status" value="1"/>
</dbReference>
<dbReference type="AlphaFoldDB" id="A0A0P8WB84"/>
<dbReference type="InterPro" id="IPR001048">
    <property type="entry name" value="Asp/Glu/Uridylate_kinase"/>
</dbReference>
<dbReference type="FunFam" id="3.40.1160.10:FF:000004">
    <property type="entry name" value="Acetylglutamate kinase"/>
    <property type="match status" value="1"/>
</dbReference>
<keyword evidence="7 9" id="KW-0067">ATP-binding</keyword>
<feature type="binding site" evidence="9">
    <location>
        <position position="73"/>
    </location>
    <ligand>
        <name>substrate</name>
    </ligand>
</feature>
<organism evidence="11 12">
    <name type="scientific">Oxobacter pfennigii</name>
    <dbReference type="NCBI Taxonomy" id="36849"/>
    <lineage>
        <taxon>Bacteria</taxon>
        <taxon>Bacillati</taxon>
        <taxon>Bacillota</taxon>
        <taxon>Clostridia</taxon>
        <taxon>Eubacteriales</taxon>
        <taxon>Clostridiaceae</taxon>
        <taxon>Oxobacter</taxon>
    </lineage>
</organism>
<dbReference type="GO" id="GO:0003991">
    <property type="term" value="F:acetylglutamate kinase activity"/>
    <property type="evidence" value="ECO:0007669"/>
    <property type="project" value="UniProtKB-UniRule"/>
</dbReference>